<dbReference type="EMBL" id="SSOB01000012">
    <property type="protein sequence ID" value="THF79936.1"/>
    <property type="molecule type" value="Genomic_DNA"/>
</dbReference>
<accession>A0A4S4BXS9</accession>
<protein>
    <submittedName>
        <fullName evidence="2">Glycerophosphodiester phosphodiesterase</fullName>
    </submittedName>
</protein>
<gene>
    <name evidence="2" type="ORF">E6C55_11445</name>
</gene>
<organism evidence="2 3">
    <name type="scientific">Cohnella fermenti</name>
    <dbReference type="NCBI Taxonomy" id="2565925"/>
    <lineage>
        <taxon>Bacteria</taxon>
        <taxon>Bacillati</taxon>
        <taxon>Bacillota</taxon>
        <taxon>Bacilli</taxon>
        <taxon>Bacillales</taxon>
        <taxon>Paenibacillaceae</taxon>
        <taxon>Cohnella</taxon>
    </lineage>
</organism>
<dbReference type="Gene3D" id="3.20.20.190">
    <property type="entry name" value="Phosphatidylinositol (PI) phosphodiesterase"/>
    <property type="match status" value="1"/>
</dbReference>
<dbReference type="PANTHER" id="PTHR46211">
    <property type="entry name" value="GLYCEROPHOSPHORYL DIESTER PHOSPHODIESTERASE"/>
    <property type="match status" value="1"/>
</dbReference>
<reference evidence="2 3" key="1">
    <citation type="submission" date="2019-04" db="EMBL/GenBank/DDBJ databases">
        <title>Cohnella sp. nov. isolated from preserved vegetables.</title>
        <authorList>
            <person name="Lin S.-Y."/>
            <person name="Hung M.-H."/>
            <person name="Young C.-C."/>
        </authorList>
    </citation>
    <scope>NUCLEOTIDE SEQUENCE [LARGE SCALE GENOMIC DNA]</scope>
    <source>
        <strain evidence="2 3">CC-MHH1044</strain>
    </source>
</reference>
<evidence type="ECO:0000259" key="1">
    <source>
        <dbReference type="PROSITE" id="PS51704"/>
    </source>
</evidence>
<dbReference type="PROSITE" id="PS51704">
    <property type="entry name" value="GP_PDE"/>
    <property type="match status" value="1"/>
</dbReference>
<dbReference type="GO" id="GO:0006629">
    <property type="term" value="P:lipid metabolic process"/>
    <property type="evidence" value="ECO:0007669"/>
    <property type="project" value="InterPro"/>
</dbReference>
<dbReference type="GO" id="GO:0008081">
    <property type="term" value="F:phosphoric diester hydrolase activity"/>
    <property type="evidence" value="ECO:0007669"/>
    <property type="project" value="InterPro"/>
</dbReference>
<dbReference type="Proteomes" id="UP000310636">
    <property type="component" value="Unassembled WGS sequence"/>
</dbReference>
<evidence type="ECO:0000313" key="3">
    <source>
        <dbReference type="Proteomes" id="UP000310636"/>
    </source>
</evidence>
<dbReference type="InterPro" id="IPR030395">
    <property type="entry name" value="GP_PDE_dom"/>
</dbReference>
<dbReference type="InterPro" id="IPR017946">
    <property type="entry name" value="PLC-like_Pdiesterase_TIM-brl"/>
</dbReference>
<evidence type="ECO:0000313" key="2">
    <source>
        <dbReference type="EMBL" id="THF79936.1"/>
    </source>
</evidence>
<sequence length="265" mass="29642">MPRSELARLHPCVAHRGWSGGAPENTLAAFRLALAEPAVRGVEMDVHLSKDGIPVVIHDEKLKRTTNGRGRVQDYTADELGRLDAGSWFHPSFAGESVPTLEEVLRLLGGKLKLNVELKEGTRRVELLAFKVAELVRRLGLEADTTITSFERSILETSKRVAPELRIGWITKKRLNRKLIMRLREIGASFLSVEHSSLSEAGVREAVEAGIEVMAWTVNEPRDFARLAAIRQPLLLCTNYPDRWLMAVQDGTEENGEEENPYDDV</sequence>
<name>A0A4S4BXS9_9BACL</name>
<keyword evidence="3" id="KW-1185">Reference proteome</keyword>
<dbReference type="SUPFAM" id="SSF51695">
    <property type="entry name" value="PLC-like phosphodiesterases"/>
    <property type="match status" value="1"/>
</dbReference>
<proteinExistence type="predicted"/>
<dbReference type="PANTHER" id="PTHR46211:SF14">
    <property type="entry name" value="GLYCEROPHOSPHODIESTER PHOSPHODIESTERASE"/>
    <property type="match status" value="1"/>
</dbReference>
<dbReference type="Pfam" id="PF03009">
    <property type="entry name" value="GDPD"/>
    <property type="match status" value="1"/>
</dbReference>
<feature type="domain" description="GP-PDE" evidence="1">
    <location>
        <begin position="10"/>
        <end position="248"/>
    </location>
</feature>
<dbReference type="RefSeq" id="WP_136369925.1">
    <property type="nucleotide sequence ID" value="NZ_SSOB01000012.1"/>
</dbReference>
<dbReference type="OrthoDB" id="384721at2"/>
<comment type="caution">
    <text evidence="2">The sequence shown here is derived from an EMBL/GenBank/DDBJ whole genome shotgun (WGS) entry which is preliminary data.</text>
</comment>
<dbReference type="AlphaFoldDB" id="A0A4S4BXS9"/>